<reference evidence="3 4" key="1">
    <citation type="journal article" date="2012" name="Nat. Biotechnol.">
        <title>Draft genome sequence of pigeonpea (Cajanus cajan), an orphan legume crop of resource-poor farmers.</title>
        <authorList>
            <person name="Varshney R.K."/>
            <person name="Chen W."/>
            <person name="Li Y."/>
            <person name="Bharti A.K."/>
            <person name="Saxena R.K."/>
            <person name="Schlueter J.A."/>
            <person name="Donoghue M.T."/>
            <person name="Azam S."/>
            <person name="Fan G."/>
            <person name="Whaley A.M."/>
            <person name="Farmer A.D."/>
            <person name="Sheridan J."/>
            <person name="Iwata A."/>
            <person name="Tuteja R."/>
            <person name="Penmetsa R.V."/>
            <person name="Wu W."/>
            <person name="Upadhyaya H.D."/>
            <person name="Yang S.P."/>
            <person name="Shah T."/>
            <person name="Saxena K.B."/>
            <person name="Michael T."/>
            <person name="McCombie W.R."/>
            <person name="Yang B."/>
            <person name="Zhang G."/>
            <person name="Yang H."/>
            <person name="Wang J."/>
            <person name="Spillane C."/>
            <person name="Cook D.R."/>
            <person name="May G.D."/>
            <person name="Xu X."/>
            <person name="Jackson S.A."/>
        </authorList>
    </citation>
    <scope>NUCLEOTIDE SEQUENCE [LARGE SCALE GENOMIC DNA]</scope>
    <source>
        <strain evidence="4">cv. Asha</strain>
    </source>
</reference>
<dbReference type="AlphaFoldDB" id="A0A151RRA5"/>
<dbReference type="Proteomes" id="UP000075243">
    <property type="component" value="Unassembled WGS sequence"/>
</dbReference>
<dbReference type="PANTHER" id="PTHR35630:SF1">
    <property type="entry name" value="LEGUMINOSIN GROUP486 SECRETED PEPTIDE"/>
    <property type="match status" value="1"/>
</dbReference>
<proteinExistence type="predicted"/>
<keyword evidence="4" id="KW-1185">Reference proteome</keyword>
<dbReference type="EMBL" id="KQ483603">
    <property type="protein sequence ID" value="KYP45073.1"/>
    <property type="molecule type" value="Genomic_DNA"/>
</dbReference>
<dbReference type="Gramene" id="C.cajan_29480.t">
    <property type="protein sequence ID" value="C.cajan_29480.t.cds1"/>
    <property type="gene ID" value="C.cajan_29480"/>
</dbReference>
<gene>
    <name evidence="3" type="ORF">KK1_033435</name>
    <name evidence="2" type="ORF">KK1_039973</name>
</gene>
<feature type="signal peptide" evidence="1">
    <location>
        <begin position="1"/>
        <end position="26"/>
    </location>
</feature>
<evidence type="ECO:0000313" key="4">
    <source>
        <dbReference type="Proteomes" id="UP000075243"/>
    </source>
</evidence>
<feature type="chain" id="PRO_5007809572" description="S-protein homolog" evidence="1">
    <location>
        <begin position="27"/>
        <end position="133"/>
    </location>
</feature>
<organism evidence="3 4">
    <name type="scientific">Cajanus cajan</name>
    <name type="common">Pigeon pea</name>
    <name type="synonym">Cajanus indicus</name>
    <dbReference type="NCBI Taxonomy" id="3821"/>
    <lineage>
        <taxon>Eukaryota</taxon>
        <taxon>Viridiplantae</taxon>
        <taxon>Streptophyta</taxon>
        <taxon>Embryophyta</taxon>
        <taxon>Tracheophyta</taxon>
        <taxon>Spermatophyta</taxon>
        <taxon>Magnoliopsida</taxon>
        <taxon>eudicotyledons</taxon>
        <taxon>Gunneridae</taxon>
        <taxon>Pentapetalae</taxon>
        <taxon>rosids</taxon>
        <taxon>fabids</taxon>
        <taxon>Fabales</taxon>
        <taxon>Fabaceae</taxon>
        <taxon>Papilionoideae</taxon>
        <taxon>50 kb inversion clade</taxon>
        <taxon>NPAAA clade</taxon>
        <taxon>indigoferoid/millettioid clade</taxon>
        <taxon>Phaseoleae</taxon>
        <taxon>Cajanus</taxon>
    </lineage>
</organism>
<keyword evidence="1" id="KW-0732">Signal</keyword>
<dbReference type="OMA" id="FFASWHA"/>
<name>A0A151RRA5_CAJCA</name>
<evidence type="ECO:0008006" key="5">
    <source>
        <dbReference type="Google" id="ProtNLM"/>
    </source>
</evidence>
<sequence length="133" mass="15722">MAFRYPFFTVFLLFLAFFCLSTSTLAVPHRPHTVVDIRNDLPKPNKTQVQLVLSCDEGSSFHLEPGHGHNLTLTVDRDLGCTATWWPWFTTWDAYHAKRDKDHHTVHWSVRKEGFYHSWNGSKWKLLEDWYTE</sequence>
<evidence type="ECO:0000313" key="3">
    <source>
        <dbReference type="EMBL" id="KYP45073.1"/>
    </source>
</evidence>
<dbReference type="Gramene" id="C.cajan_38528.t">
    <property type="protein sequence ID" value="C.cajan_38528.t.cds1"/>
    <property type="gene ID" value="C.cajan_38528"/>
</dbReference>
<accession>A0A151RRA5</accession>
<evidence type="ECO:0000313" key="2">
    <source>
        <dbReference type="EMBL" id="KYP38748.1"/>
    </source>
</evidence>
<evidence type="ECO:0000256" key="1">
    <source>
        <dbReference type="SAM" id="SignalP"/>
    </source>
</evidence>
<dbReference type="PANTHER" id="PTHR35630">
    <property type="entry name" value="LEGUMINOSIN GROUP486 SECRETED PEPTIDE"/>
    <property type="match status" value="1"/>
</dbReference>
<dbReference type="EMBL" id="KQ483969">
    <property type="protein sequence ID" value="KYP38748.1"/>
    <property type="molecule type" value="Genomic_DNA"/>
</dbReference>
<protein>
    <recommendedName>
        <fullName evidence="5">S-protein homolog</fullName>
    </recommendedName>
</protein>